<evidence type="ECO:0000256" key="3">
    <source>
        <dbReference type="ARBA" id="ARBA00022676"/>
    </source>
</evidence>
<dbReference type="Ensembl" id="ENSACAT00000027415.2">
    <property type="protein sequence ID" value="ENSACAP00000018116.2"/>
    <property type="gene ID" value="ENSACAG00000022610.2"/>
</dbReference>
<dbReference type="GeneID" id="100553936"/>
<evidence type="ECO:0000256" key="2">
    <source>
        <dbReference type="ARBA" id="ARBA00007647"/>
    </source>
</evidence>
<dbReference type="PANTHER" id="PTHR21461:SF69">
    <property type="entry name" value="GLYCOSYLTRANSFERASE FAMILY 92 PROTEIN"/>
    <property type="match status" value="1"/>
</dbReference>
<comment type="subcellular location">
    <subcellularLocation>
        <location evidence="1">Membrane</location>
        <topology evidence="1">Single-pass membrane protein</topology>
    </subcellularLocation>
</comment>
<evidence type="ECO:0000256" key="1">
    <source>
        <dbReference type="ARBA" id="ARBA00004167"/>
    </source>
</evidence>
<keyword evidence="7 8" id="KW-0472">Membrane</keyword>
<dbReference type="InterPro" id="IPR008166">
    <property type="entry name" value="Glyco_transf_92"/>
</dbReference>
<keyword evidence="10" id="KW-1185">Reference proteome</keyword>
<sequence>MRMLHPMICFRRKTYLATGICLVAFVSMLTVSYHWIQKYSLLPKMVLRRNLCRGEVTNNSISVLTGNSTLVIAAYFDNRQEKSTRVIGIVHHEKVKEQYCWFCCPSRDEVYVSKLVTNVHSDRFGFPYAVADMVCMEPTSCDPRYVALHPFPNEDVSISPWFEIKNRKPEAFPVDFTVCISTMFGNYNNVLQFIQSMEMYKLLGMQKVVVYKNNCSQLMEKVLEFYVADGTLEIVPWPITSYLNVSNEWLSKNDGTQIGYYGQIAALNDCVYRNMYRSRYVLLNDIDEIILPIKHTNWKAMMESLEEQNPETGIFLFETHLFPNTIFTPNAIDIPSWNTVPGVNILHHVHREPDRKEVINPRKMIVNPRKVVQTSVHSVLQAFSKSVEVPMDVAMVHHCRIPFQPSLPRKFLIRDTTLWRYSSLLIRSVSQVLQKIPLSPEKQ</sequence>
<dbReference type="GeneTree" id="ENSGT00530000064359"/>
<evidence type="ECO:0000313" key="10">
    <source>
        <dbReference type="Proteomes" id="UP000001646"/>
    </source>
</evidence>
<dbReference type="PANTHER" id="PTHR21461">
    <property type="entry name" value="GLYCOSYLTRANSFERASE FAMILY 92 PROTEIN"/>
    <property type="match status" value="1"/>
</dbReference>
<protein>
    <recommendedName>
        <fullName evidence="8">Glycosyltransferase family 92 protein</fullName>
        <ecNumber evidence="8">2.4.1.-</ecNumber>
    </recommendedName>
</protein>
<feature type="transmembrane region" description="Helical" evidence="8">
    <location>
        <begin position="15"/>
        <end position="36"/>
    </location>
</feature>
<proteinExistence type="inferred from homology"/>
<dbReference type="InParanoid" id="H9GQD3"/>
<dbReference type="GO" id="GO:0016757">
    <property type="term" value="F:glycosyltransferase activity"/>
    <property type="evidence" value="ECO:0000318"/>
    <property type="project" value="GO_Central"/>
</dbReference>
<organism evidence="9 10">
    <name type="scientific">Anolis carolinensis</name>
    <name type="common">Green anole</name>
    <name type="synonym">American chameleon</name>
    <dbReference type="NCBI Taxonomy" id="28377"/>
    <lineage>
        <taxon>Eukaryota</taxon>
        <taxon>Metazoa</taxon>
        <taxon>Chordata</taxon>
        <taxon>Craniata</taxon>
        <taxon>Vertebrata</taxon>
        <taxon>Euteleostomi</taxon>
        <taxon>Lepidosauria</taxon>
        <taxon>Squamata</taxon>
        <taxon>Bifurcata</taxon>
        <taxon>Unidentata</taxon>
        <taxon>Episquamata</taxon>
        <taxon>Toxicofera</taxon>
        <taxon>Iguania</taxon>
        <taxon>Dactyloidae</taxon>
        <taxon>Anolis</taxon>
    </lineage>
</organism>
<dbReference type="KEGG" id="acs:100553936"/>
<name>H9GQD3_ANOCA</name>
<evidence type="ECO:0000256" key="5">
    <source>
        <dbReference type="ARBA" id="ARBA00022692"/>
    </source>
</evidence>
<dbReference type="EC" id="2.4.1.-" evidence="8"/>
<dbReference type="HOGENOM" id="CLU_021496_2_0_1"/>
<keyword evidence="3 8" id="KW-0328">Glycosyltransferase</keyword>
<reference evidence="9" key="1">
    <citation type="submission" date="2009-12" db="EMBL/GenBank/DDBJ databases">
        <title>The Genome Sequence of Anolis carolinensis (Green Anole Lizard).</title>
        <authorList>
            <consortium name="The Genome Sequencing Platform"/>
            <person name="Di Palma F."/>
            <person name="Alfoldi J."/>
            <person name="Heiman D."/>
            <person name="Young S."/>
            <person name="Grabherr M."/>
            <person name="Johnson J."/>
            <person name="Lander E.S."/>
            <person name="Lindblad-Toh K."/>
        </authorList>
    </citation>
    <scope>NUCLEOTIDE SEQUENCE [LARGE SCALE GENOMIC DNA]</scope>
    <source>
        <strain evidence="9">JBL SC #1</strain>
    </source>
</reference>
<evidence type="ECO:0000256" key="6">
    <source>
        <dbReference type="ARBA" id="ARBA00022989"/>
    </source>
</evidence>
<evidence type="ECO:0000313" key="9">
    <source>
        <dbReference type="Ensembl" id="ENSACAP00000018116.2"/>
    </source>
</evidence>
<evidence type="ECO:0000256" key="4">
    <source>
        <dbReference type="ARBA" id="ARBA00022679"/>
    </source>
</evidence>
<dbReference type="RefSeq" id="XP_003227643.1">
    <property type="nucleotide sequence ID" value="XM_003227595.4"/>
</dbReference>
<accession>H9GQD3</accession>
<dbReference type="Proteomes" id="UP000001646">
    <property type="component" value="Unplaced"/>
</dbReference>
<evidence type="ECO:0000256" key="7">
    <source>
        <dbReference type="ARBA" id="ARBA00023136"/>
    </source>
</evidence>
<keyword evidence="5 8" id="KW-0812">Transmembrane</keyword>
<dbReference type="OrthoDB" id="2526284at2759"/>
<gene>
    <name evidence="9" type="primary">LOC100553936</name>
</gene>
<dbReference type="AlphaFoldDB" id="H9GQD3"/>
<comment type="similarity">
    <text evidence="2 8">Belongs to the glycosyltransferase 92 family.</text>
</comment>
<dbReference type="GO" id="GO:0016020">
    <property type="term" value="C:membrane"/>
    <property type="evidence" value="ECO:0007669"/>
    <property type="project" value="UniProtKB-SubCell"/>
</dbReference>
<reference evidence="9" key="3">
    <citation type="submission" date="2025-09" db="UniProtKB">
        <authorList>
            <consortium name="Ensembl"/>
        </authorList>
    </citation>
    <scope>IDENTIFICATION</scope>
</reference>
<keyword evidence="6 8" id="KW-1133">Transmembrane helix</keyword>
<dbReference type="eggNOG" id="KOG4735">
    <property type="taxonomic scope" value="Eukaryota"/>
</dbReference>
<evidence type="ECO:0000256" key="8">
    <source>
        <dbReference type="RuleBase" id="RU366017"/>
    </source>
</evidence>
<keyword evidence="4 8" id="KW-0808">Transferase</keyword>
<dbReference type="Pfam" id="PF01697">
    <property type="entry name" value="Glyco_transf_92"/>
    <property type="match status" value="1"/>
</dbReference>
<reference evidence="9" key="2">
    <citation type="submission" date="2025-08" db="UniProtKB">
        <authorList>
            <consortium name="Ensembl"/>
        </authorList>
    </citation>
    <scope>IDENTIFICATION</scope>
</reference>
<dbReference type="GO" id="GO:0005737">
    <property type="term" value="C:cytoplasm"/>
    <property type="evidence" value="ECO:0000318"/>
    <property type="project" value="GO_Central"/>
</dbReference>